<evidence type="ECO:0000313" key="3">
    <source>
        <dbReference type="Proteomes" id="UP000315017"/>
    </source>
</evidence>
<dbReference type="Gene3D" id="3.10.450.50">
    <property type="match status" value="1"/>
</dbReference>
<keyword evidence="2" id="KW-0418">Kinase</keyword>
<dbReference type="InterPro" id="IPR032710">
    <property type="entry name" value="NTF2-like_dom_sf"/>
</dbReference>
<dbReference type="Proteomes" id="UP000315017">
    <property type="component" value="Chromosome"/>
</dbReference>
<dbReference type="SUPFAM" id="SSF54427">
    <property type="entry name" value="NTF2-like"/>
    <property type="match status" value="1"/>
</dbReference>
<dbReference type="RefSeq" id="WP_145099052.1">
    <property type="nucleotide sequence ID" value="NZ_CP036274.1"/>
</dbReference>
<reference evidence="2 3" key="1">
    <citation type="submission" date="2019-02" db="EMBL/GenBank/DDBJ databases">
        <title>Deep-cultivation of Planctomycetes and their phenomic and genomic characterization uncovers novel biology.</title>
        <authorList>
            <person name="Wiegand S."/>
            <person name="Jogler M."/>
            <person name="Boedeker C."/>
            <person name="Pinto D."/>
            <person name="Vollmers J."/>
            <person name="Rivas-Marin E."/>
            <person name="Kohn T."/>
            <person name="Peeters S.H."/>
            <person name="Heuer A."/>
            <person name="Rast P."/>
            <person name="Oberbeckmann S."/>
            <person name="Bunk B."/>
            <person name="Jeske O."/>
            <person name="Meyerdierks A."/>
            <person name="Storesund J.E."/>
            <person name="Kallscheuer N."/>
            <person name="Luecker S."/>
            <person name="Lage O.M."/>
            <person name="Pohl T."/>
            <person name="Merkel B.J."/>
            <person name="Hornburger P."/>
            <person name="Mueller R.-W."/>
            <person name="Bruemmer F."/>
            <person name="Labrenz M."/>
            <person name="Spormann A.M."/>
            <person name="Op den Camp H."/>
            <person name="Overmann J."/>
            <person name="Amann R."/>
            <person name="Jetten M.S.M."/>
            <person name="Mascher T."/>
            <person name="Medema M.H."/>
            <person name="Devos D.P."/>
            <person name="Kaster A.-K."/>
            <person name="Ovreas L."/>
            <person name="Rohde M."/>
            <person name="Galperin M.Y."/>
            <person name="Jogler C."/>
        </authorList>
    </citation>
    <scope>NUCLEOTIDE SEQUENCE [LARGE SCALE GENOMIC DNA]</scope>
    <source>
        <strain evidence="2 3">ETA_A8</strain>
    </source>
</reference>
<organism evidence="2 3">
    <name type="scientific">Anatilimnocola aggregata</name>
    <dbReference type="NCBI Taxonomy" id="2528021"/>
    <lineage>
        <taxon>Bacteria</taxon>
        <taxon>Pseudomonadati</taxon>
        <taxon>Planctomycetota</taxon>
        <taxon>Planctomycetia</taxon>
        <taxon>Pirellulales</taxon>
        <taxon>Pirellulaceae</taxon>
        <taxon>Anatilimnocola</taxon>
    </lineage>
</organism>
<protein>
    <submittedName>
        <fullName evidence="2">Calcium/calmodulin dependent protein kinase II Association</fullName>
    </submittedName>
</protein>
<dbReference type="KEGG" id="aagg:ETAA8_67810"/>
<feature type="domain" description="Calcium/calmodulin-dependent protein kinase II association-domain" evidence="1">
    <location>
        <begin position="7"/>
        <end position="131"/>
    </location>
</feature>
<dbReference type="OrthoDB" id="213545at2"/>
<dbReference type="GO" id="GO:0004683">
    <property type="term" value="F:calcium/calmodulin-dependent protein kinase activity"/>
    <property type="evidence" value="ECO:0007669"/>
    <property type="project" value="InterPro"/>
</dbReference>
<name>A0A517YN30_9BACT</name>
<dbReference type="InterPro" id="IPR013543">
    <property type="entry name" value="Ca/CaM-dep_prot_kinase-assoc"/>
</dbReference>
<dbReference type="AlphaFoldDB" id="A0A517YN30"/>
<dbReference type="Pfam" id="PF08332">
    <property type="entry name" value="CaMKII_AD"/>
    <property type="match status" value="1"/>
</dbReference>
<dbReference type="EMBL" id="CP036274">
    <property type="protein sequence ID" value="QDU31621.1"/>
    <property type="molecule type" value="Genomic_DNA"/>
</dbReference>
<sequence length="132" mass="14574">MAASVTDELLQLNQTLLNAIISGDWATYESLCDPSITCFEAEARGQLVAGMAFHKYYFDLPGTPQKPAKVVTMSQPHVRLLGDSGAVLTYVRLNQSLDSAGGPQTSRVEETRVWQKMGGAWKHVHFHRSTHT</sequence>
<evidence type="ECO:0000313" key="2">
    <source>
        <dbReference type="EMBL" id="QDU31621.1"/>
    </source>
</evidence>
<keyword evidence="2" id="KW-0808">Transferase</keyword>
<dbReference type="GO" id="GO:0005516">
    <property type="term" value="F:calmodulin binding"/>
    <property type="evidence" value="ECO:0007669"/>
    <property type="project" value="InterPro"/>
</dbReference>
<gene>
    <name evidence="2" type="ORF">ETAA8_67810</name>
</gene>
<keyword evidence="3" id="KW-1185">Reference proteome</keyword>
<evidence type="ECO:0000259" key="1">
    <source>
        <dbReference type="Pfam" id="PF08332"/>
    </source>
</evidence>
<accession>A0A517YN30</accession>
<proteinExistence type="predicted"/>